<dbReference type="KEGG" id="sesp:BN6_41060"/>
<dbReference type="PATRIC" id="fig|1179773.3.peg.4110"/>
<evidence type="ECO:0000313" key="8">
    <source>
        <dbReference type="Proteomes" id="UP000006281"/>
    </source>
</evidence>
<dbReference type="STRING" id="1179773.BN6_41060"/>
<evidence type="ECO:0000256" key="3">
    <source>
        <dbReference type="ARBA" id="ARBA00022691"/>
    </source>
</evidence>
<feature type="domain" description="O-methyltransferase C-terminal" evidence="5">
    <location>
        <begin position="143"/>
        <end position="347"/>
    </location>
</feature>
<feature type="domain" description="O-methyltransferase dimerisation" evidence="6">
    <location>
        <begin position="50"/>
        <end position="115"/>
    </location>
</feature>
<dbReference type="InterPro" id="IPR036388">
    <property type="entry name" value="WH-like_DNA-bd_sf"/>
</dbReference>
<dbReference type="GO" id="GO:0046983">
    <property type="term" value="F:protein dimerization activity"/>
    <property type="evidence" value="ECO:0007669"/>
    <property type="project" value="InterPro"/>
</dbReference>
<dbReference type="EMBL" id="HE804045">
    <property type="protein sequence ID" value="CCH31393.1"/>
    <property type="molecule type" value="Genomic_DNA"/>
</dbReference>
<evidence type="ECO:0000259" key="6">
    <source>
        <dbReference type="Pfam" id="PF08100"/>
    </source>
</evidence>
<keyword evidence="3" id="KW-0949">S-adenosyl-L-methionine</keyword>
<dbReference type="InterPro" id="IPR036390">
    <property type="entry name" value="WH_DNA-bd_sf"/>
</dbReference>
<proteinExistence type="predicted"/>
<feature type="region of interest" description="Disordered" evidence="4">
    <location>
        <begin position="1"/>
        <end position="29"/>
    </location>
</feature>
<dbReference type="PANTHER" id="PTHR43712">
    <property type="entry name" value="PUTATIVE (AFU_ORTHOLOGUE AFUA_4G14580)-RELATED"/>
    <property type="match status" value="1"/>
</dbReference>
<dbReference type="PROSITE" id="PS51683">
    <property type="entry name" value="SAM_OMT_II"/>
    <property type="match status" value="1"/>
</dbReference>
<keyword evidence="2 7" id="KW-0808">Transferase</keyword>
<dbReference type="GO" id="GO:0032259">
    <property type="term" value="P:methylation"/>
    <property type="evidence" value="ECO:0007669"/>
    <property type="project" value="UniProtKB-KW"/>
</dbReference>
<dbReference type="InterPro" id="IPR012967">
    <property type="entry name" value="COMT_dimerisation"/>
</dbReference>
<gene>
    <name evidence="7" type="ordered locus">BN6_41060</name>
</gene>
<name>K0K4A7_SACES</name>
<evidence type="ECO:0000259" key="5">
    <source>
        <dbReference type="Pfam" id="PF00891"/>
    </source>
</evidence>
<reference evidence="7 8" key="1">
    <citation type="journal article" date="2012" name="BMC Genomics">
        <title>Complete genome sequence of Saccharothrix espanaensis DSM 44229T and comparison to the other completely sequenced Pseudonocardiaceae.</title>
        <authorList>
            <person name="Strobel T."/>
            <person name="Al-Dilaimi A."/>
            <person name="Blom J."/>
            <person name="Gessner A."/>
            <person name="Kalinowski J."/>
            <person name="Luzhetska M."/>
            <person name="Puhler A."/>
            <person name="Szczepanowski R."/>
            <person name="Bechthold A."/>
            <person name="Ruckert C."/>
        </authorList>
    </citation>
    <scope>NUCLEOTIDE SEQUENCE [LARGE SCALE GENOMIC DNA]</scope>
    <source>
        <strain evidence="8">ATCC 51144 / DSM 44229 / JCM 9112 / NBRC 15066 / NRRL 15764</strain>
    </source>
</reference>
<keyword evidence="1 7" id="KW-0489">Methyltransferase</keyword>
<evidence type="ECO:0000256" key="1">
    <source>
        <dbReference type="ARBA" id="ARBA00022603"/>
    </source>
</evidence>
<protein>
    <submittedName>
        <fullName evidence="7">Putative O-methyltransferase</fullName>
    </submittedName>
</protein>
<dbReference type="Pfam" id="PF08100">
    <property type="entry name" value="Dimerisation"/>
    <property type="match status" value="1"/>
</dbReference>
<dbReference type="InterPro" id="IPR016461">
    <property type="entry name" value="COMT-like"/>
</dbReference>
<sequence>MPGCRRSRGVETAMGGEQQSENTGPAPVLPRAALADPRGLVLHLAAVKWALGAIRAFVRLGVADHLVAGPATAADLARAVGVDASRLGRVLAAVATAGVLDEDAGGRFALTPASDGLRTGGAGGFRDILLLLTDPLLWRPHEDVAHTVRTGQTAFEHLYGEPFYDHLRADDAASALFDRAMAQIDGPETFALFDGVEFRRIADVGGGRGSFLAELLRRNPGREGAVCDHPLAIAGAAEEFRRCGVADRAVAIEADFFRAVPPGFDTYLVKRSLQNWDDPAAVRALRTVRAAVGDDAGARLLIVNHVLAGPGVPDPGKLSDVEMMAVLGGRERTWADWTRLAADAGFAPRGEPAPGRLTLLTFRPT</sequence>
<dbReference type="SUPFAM" id="SSF53335">
    <property type="entry name" value="S-adenosyl-L-methionine-dependent methyltransferases"/>
    <property type="match status" value="1"/>
</dbReference>
<dbReference type="GO" id="GO:0008171">
    <property type="term" value="F:O-methyltransferase activity"/>
    <property type="evidence" value="ECO:0007669"/>
    <property type="project" value="InterPro"/>
</dbReference>
<dbReference type="HOGENOM" id="CLU_005533_12_0_11"/>
<evidence type="ECO:0000256" key="2">
    <source>
        <dbReference type="ARBA" id="ARBA00022679"/>
    </source>
</evidence>
<dbReference type="Gene3D" id="1.10.287.1350">
    <property type="match status" value="1"/>
</dbReference>
<keyword evidence="8" id="KW-1185">Reference proteome</keyword>
<dbReference type="SUPFAM" id="SSF46785">
    <property type="entry name" value="Winged helix' DNA-binding domain"/>
    <property type="match status" value="1"/>
</dbReference>
<dbReference type="PIRSF" id="PIRSF005739">
    <property type="entry name" value="O-mtase"/>
    <property type="match status" value="1"/>
</dbReference>
<dbReference type="Gene3D" id="3.40.50.150">
    <property type="entry name" value="Vaccinia Virus protein VP39"/>
    <property type="match status" value="1"/>
</dbReference>
<dbReference type="eggNOG" id="COG1414">
    <property type="taxonomic scope" value="Bacteria"/>
</dbReference>
<dbReference type="Gene3D" id="1.10.10.10">
    <property type="entry name" value="Winged helix-like DNA-binding domain superfamily/Winged helix DNA-binding domain"/>
    <property type="match status" value="1"/>
</dbReference>
<dbReference type="Proteomes" id="UP000006281">
    <property type="component" value="Chromosome"/>
</dbReference>
<dbReference type="InterPro" id="IPR001077">
    <property type="entry name" value="COMT_C"/>
</dbReference>
<dbReference type="InterPro" id="IPR029063">
    <property type="entry name" value="SAM-dependent_MTases_sf"/>
</dbReference>
<accession>K0K4A7</accession>
<dbReference type="AlphaFoldDB" id="K0K4A7"/>
<dbReference type="Pfam" id="PF00891">
    <property type="entry name" value="Methyltransf_2"/>
    <property type="match status" value="1"/>
</dbReference>
<organism evidence="7 8">
    <name type="scientific">Saccharothrix espanaensis (strain ATCC 51144 / DSM 44229 / JCM 9112 / NBRC 15066 / NRRL 15764)</name>
    <dbReference type="NCBI Taxonomy" id="1179773"/>
    <lineage>
        <taxon>Bacteria</taxon>
        <taxon>Bacillati</taxon>
        <taxon>Actinomycetota</taxon>
        <taxon>Actinomycetes</taxon>
        <taxon>Pseudonocardiales</taxon>
        <taxon>Pseudonocardiaceae</taxon>
        <taxon>Saccharothrix</taxon>
    </lineage>
</organism>
<evidence type="ECO:0000256" key="4">
    <source>
        <dbReference type="SAM" id="MobiDB-lite"/>
    </source>
</evidence>
<evidence type="ECO:0000313" key="7">
    <source>
        <dbReference type="EMBL" id="CCH31393.1"/>
    </source>
</evidence>
<dbReference type="PANTHER" id="PTHR43712:SF2">
    <property type="entry name" value="O-METHYLTRANSFERASE CICE"/>
    <property type="match status" value="1"/>
</dbReference>